<comment type="caution">
    <text evidence="4">The sequence shown here is derived from an EMBL/GenBank/DDBJ whole genome shotgun (WGS) entry which is preliminary data.</text>
</comment>
<protein>
    <recommendedName>
        <fullName evidence="6">Acyltransferase</fullName>
    </recommendedName>
</protein>
<feature type="transmembrane region" description="Helical" evidence="1">
    <location>
        <begin position="36"/>
        <end position="54"/>
    </location>
</feature>
<dbReference type="PANTHER" id="PTHR23028:SF53">
    <property type="entry name" value="ACYL_TRANSF_3 DOMAIN-CONTAINING PROTEIN"/>
    <property type="match status" value="1"/>
</dbReference>
<gene>
    <name evidence="4" type="ORF">CYNAS_LOCUS19351</name>
</gene>
<evidence type="ECO:0008006" key="6">
    <source>
        <dbReference type="Google" id="ProtNLM"/>
    </source>
</evidence>
<evidence type="ECO:0000259" key="2">
    <source>
        <dbReference type="Pfam" id="PF01757"/>
    </source>
</evidence>
<feature type="domain" description="Acyltransferase 3" evidence="2">
    <location>
        <begin position="13"/>
        <end position="182"/>
    </location>
</feature>
<sequence length="491" mass="56619">MEKRIATRKSKRADLQGLRGVAILLVFVMHLKPKTYRFGFVGVDIFFVLSGYLMSRMLKHKGTTAVSTMDFYGRRGQLVNDLLWVCTFTSNLQPVFQRLGYFEQLTKFRFFVHTWSLGVELQYYLIAPVITKIASYCTNNIRLMFLLFLAVPSAAFQLYTPPNISYGFPVSRIWQFLCGAIVNELTTLPSTTTHEYELLSNQDHRKQDADKRDHYTLEHMSNLQKQKAPGTDQEIDYAIEWNMRQLSGDVHLPCGKDDTQLHSKFKGIQWRCVASGNGTANIILVGNSFARRAYPLIHNILKGRYRKFRLLAASGCAPLLNWCSSFSGAVREMVQRERPDIVLDIHYDIVGPVEDIETDMTYNQYQSNINFISNFTRFIVIDMPYFKHNFLIGAELARKLRHGLSLGDEFVVTWKQYIKQTRSTRIFRSSINCTKCIFNDIAEGLFQSGSFLTYDPVTFLARISDTHHLTPVGLELLRPLYTRILEKLLQL</sequence>
<dbReference type="GO" id="GO:0016747">
    <property type="term" value="F:acyltransferase activity, transferring groups other than amino-acyl groups"/>
    <property type="evidence" value="ECO:0007669"/>
    <property type="project" value="InterPro"/>
</dbReference>
<dbReference type="InterPro" id="IPR050879">
    <property type="entry name" value="Acyltransferase_3"/>
</dbReference>
<feature type="domain" description="SGNH" evidence="3">
    <location>
        <begin position="267"/>
        <end position="482"/>
    </location>
</feature>
<evidence type="ECO:0000259" key="3">
    <source>
        <dbReference type="Pfam" id="PF19040"/>
    </source>
</evidence>
<name>A0AA36MEV2_CYLNA</name>
<keyword evidence="1" id="KW-0472">Membrane</keyword>
<evidence type="ECO:0000313" key="5">
    <source>
        <dbReference type="Proteomes" id="UP001176961"/>
    </source>
</evidence>
<dbReference type="InterPro" id="IPR002656">
    <property type="entry name" value="Acyl_transf_3_dom"/>
</dbReference>
<reference evidence="4" key="1">
    <citation type="submission" date="2023-07" db="EMBL/GenBank/DDBJ databases">
        <authorList>
            <consortium name="CYATHOMIX"/>
        </authorList>
    </citation>
    <scope>NUCLEOTIDE SEQUENCE</scope>
    <source>
        <strain evidence="4">N/A</strain>
    </source>
</reference>
<proteinExistence type="predicted"/>
<dbReference type="PANTHER" id="PTHR23028">
    <property type="entry name" value="ACETYLTRANSFERASE"/>
    <property type="match status" value="1"/>
</dbReference>
<dbReference type="Pfam" id="PF01757">
    <property type="entry name" value="Acyl_transf_3"/>
    <property type="match status" value="1"/>
</dbReference>
<keyword evidence="5" id="KW-1185">Reference proteome</keyword>
<dbReference type="EMBL" id="CATQJL010000316">
    <property type="protein sequence ID" value="CAJ0607368.1"/>
    <property type="molecule type" value="Genomic_DNA"/>
</dbReference>
<dbReference type="InterPro" id="IPR043968">
    <property type="entry name" value="SGNH"/>
</dbReference>
<dbReference type="AlphaFoldDB" id="A0AA36MEV2"/>
<dbReference type="Proteomes" id="UP001176961">
    <property type="component" value="Unassembled WGS sequence"/>
</dbReference>
<keyword evidence="1" id="KW-1133">Transmembrane helix</keyword>
<keyword evidence="1" id="KW-0812">Transmembrane</keyword>
<evidence type="ECO:0000313" key="4">
    <source>
        <dbReference type="EMBL" id="CAJ0607368.1"/>
    </source>
</evidence>
<dbReference type="Pfam" id="PF19040">
    <property type="entry name" value="SGNH"/>
    <property type="match status" value="1"/>
</dbReference>
<dbReference type="GO" id="GO:0000271">
    <property type="term" value="P:polysaccharide biosynthetic process"/>
    <property type="evidence" value="ECO:0007669"/>
    <property type="project" value="TreeGrafter"/>
</dbReference>
<organism evidence="4 5">
    <name type="scientific">Cylicocyclus nassatus</name>
    <name type="common">Nematode worm</name>
    <dbReference type="NCBI Taxonomy" id="53992"/>
    <lineage>
        <taxon>Eukaryota</taxon>
        <taxon>Metazoa</taxon>
        <taxon>Ecdysozoa</taxon>
        <taxon>Nematoda</taxon>
        <taxon>Chromadorea</taxon>
        <taxon>Rhabditida</taxon>
        <taxon>Rhabditina</taxon>
        <taxon>Rhabditomorpha</taxon>
        <taxon>Strongyloidea</taxon>
        <taxon>Strongylidae</taxon>
        <taxon>Cylicocyclus</taxon>
    </lineage>
</organism>
<accession>A0AA36MEV2</accession>
<dbReference type="GO" id="GO:0016020">
    <property type="term" value="C:membrane"/>
    <property type="evidence" value="ECO:0007669"/>
    <property type="project" value="TreeGrafter"/>
</dbReference>
<evidence type="ECO:0000256" key="1">
    <source>
        <dbReference type="SAM" id="Phobius"/>
    </source>
</evidence>